<dbReference type="InterPro" id="IPR024079">
    <property type="entry name" value="MetalloPept_cat_dom_sf"/>
</dbReference>
<keyword evidence="1 2" id="KW-0482">Metalloprotease</keyword>
<keyword evidence="1 2" id="KW-0378">Hydrolase</keyword>
<evidence type="ECO:0000256" key="3">
    <source>
        <dbReference type="SAM" id="MobiDB-lite"/>
    </source>
</evidence>
<comment type="cofactor">
    <cofactor evidence="1 2">
        <name>Zn(2+)</name>
        <dbReference type="ChEBI" id="CHEBI:29105"/>
    </cofactor>
    <text evidence="1 2">Binds 1 zinc ion per subunit.</text>
</comment>
<dbReference type="PROSITE" id="PS51864">
    <property type="entry name" value="ASTACIN"/>
    <property type="match status" value="1"/>
</dbReference>
<dbReference type="AlphaFoldDB" id="A0A1A9WTV5"/>
<name>A0A1A9WTV5_9MUSC</name>
<dbReference type="FunFam" id="3.40.390.10:FF:000042">
    <property type="entry name" value="Metalloendopeptidase"/>
    <property type="match status" value="1"/>
</dbReference>
<feature type="binding site" evidence="1">
    <location>
        <position position="252"/>
    </location>
    <ligand>
        <name>Zn(2+)</name>
        <dbReference type="ChEBI" id="CHEBI:29105"/>
        <note>catalytic</note>
    </ligand>
</feature>
<feature type="binding site" evidence="1">
    <location>
        <position position="242"/>
    </location>
    <ligand>
        <name>Zn(2+)</name>
        <dbReference type="ChEBI" id="CHEBI:29105"/>
        <note>catalytic</note>
    </ligand>
</feature>
<accession>A0A1A9WTV5</accession>
<keyword evidence="1 2" id="KW-0862">Zinc</keyword>
<comment type="caution">
    <text evidence="1">Lacks conserved residue(s) required for the propagation of feature annotation.</text>
</comment>
<dbReference type="EC" id="3.4.24.-" evidence="2"/>
<protein>
    <recommendedName>
        <fullName evidence="2">Metalloendopeptidase</fullName>
        <ecNumber evidence="2">3.4.24.-</ecNumber>
    </recommendedName>
</protein>
<reference evidence="5" key="2">
    <citation type="submission" date="2020-05" db="UniProtKB">
        <authorList>
            <consortium name="EnsemblMetazoa"/>
        </authorList>
    </citation>
    <scope>IDENTIFICATION</scope>
    <source>
        <strain evidence="5">IAEA</strain>
    </source>
</reference>
<dbReference type="GO" id="GO:0006508">
    <property type="term" value="P:proteolysis"/>
    <property type="evidence" value="ECO:0007669"/>
    <property type="project" value="UniProtKB-KW"/>
</dbReference>
<dbReference type="GO" id="GO:0008270">
    <property type="term" value="F:zinc ion binding"/>
    <property type="evidence" value="ECO:0007669"/>
    <property type="project" value="UniProtKB-UniRule"/>
</dbReference>
<dbReference type="Gene3D" id="3.40.390.10">
    <property type="entry name" value="Collagenase (Catalytic Domain)"/>
    <property type="match status" value="1"/>
</dbReference>
<dbReference type="SMART" id="SM00235">
    <property type="entry name" value="ZnMc"/>
    <property type="match status" value="1"/>
</dbReference>
<feature type="active site" evidence="1">
    <location>
        <position position="243"/>
    </location>
</feature>
<dbReference type="InterPro" id="IPR006026">
    <property type="entry name" value="Peptidase_Metallo"/>
</dbReference>
<reference evidence="6" key="1">
    <citation type="submission" date="2014-03" db="EMBL/GenBank/DDBJ databases">
        <authorList>
            <person name="Aksoy S."/>
            <person name="Warren W."/>
            <person name="Wilson R.K."/>
        </authorList>
    </citation>
    <scope>NUCLEOTIDE SEQUENCE [LARGE SCALE GENOMIC DNA]</scope>
    <source>
        <strain evidence="6">IAEA</strain>
    </source>
</reference>
<evidence type="ECO:0000259" key="4">
    <source>
        <dbReference type="PROSITE" id="PS51864"/>
    </source>
</evidence>
<sequence length="339" mass="39781">MSYEMCSAWHTSMCLFVIVIICILMQVVVNAVKLSNKYYPKGVDYFEHEFPSILGAYLTNEYNPLKLKEQQSNFDYFDEPETKPQLFQGDIAIDPFTYLELKAQQSNFDYFDEPETKPQLFQGDIAIDPFTYISLRLGINPMKHPRRLWPNATIPYEISYLYTDYQRKTILNVLKTFNSLTCIKFIPYNGEVDDYLLITPPEDGPKGCWSYVGKKGGEQIVSLQTPDGKSPHCFSSEGRIMHELMHAIGIYHEQSRADRDNYVKVHWENIVPKFRKNFKLISRKRGKYAFDYDYNSVMHYGEYYFSKKKGKKPTLTPLQPGIRIGQRKTLTQRYEKRED</sequence>
<dbReference type="CDD" id="cd04280">
    <property type="entry name" value="ZnMc_astacin_like"/>
    <property type="match status" value="1"/>
</dbReference>
<dbReference type="PRINTS" id="PR00480">
    <property type="entry name" value="ASTACIN"/>
</dbReference>
<dbReference type="VEuPathDB" id="VectorBase:GBRI031740"/>
<dbReference type="GO" id="GO:0004222">
    <property type="term" value="F:metalloendopeptidase activity"/>
    <property type="evidence" value="ECO:0007669"/>
    <property type="project" value="UniProtKB-UniRule"/>
</dbReference>
<evidence type="ECO:0000256" key="1">
    <source>
        <dbReference type="PROSITE-ProRule" id="PRU01211"/>
    </source>
</evidence>
<dbReference type="PANTHER" id="PTHR10127">
    <property type="entry name" value="DISCOIDIN, CUB, EGF, LAMININ , AND ZINC METALLOPROTEASE DOMAIN CONTAINING"/>
    <property type="match status" value="1"/>
</dbReference>
<dbReference type="Proteomes" id="UP000091820">
    <property type="component" value="Unassembled WGS sequence"/>
</dbReference>
<dbReference type="EnsemblMetazoa" id="GBRI031740-RA">
    <property type="protein sequence ID" value="GBRI031740-PA"/>
    <property type="gene ID" value="GBRI031740"/>
</dbReference>
<feature type="region of interest" description="Disordered" evidence="3">
    <location>
        <begin position="315"/>
        <end position="339"/>
    </location>
</feature>
<dbReference type="PANTHER" id="PTHR10127:SF859">
    <property type="entry name" value="METALLOENDOPEPTIDASE"/>
    <property type="match status" value="1"/>
</dbReference>
<dbReference type="Pfam" id="PF01400">
    <property type="entry name" value="Astacin"/>
    <property type="match status" value="1"/>
</dbReference>
<keyword evidence="1 2" id="KW-0479">Metal-binding</keyword>
<dbReference type="InterPro" id="IPR034035">
    <property type="entry name" value="Astacin-like_dom"/>
</dbReference>
<dbReference type="InterPro" id="IPR001506">
    <property type="entry name" value="Peptidase_M12A"/>
</dbReference>
<keyword evidence="1 2" id="KW-0645">Protease</keyword>
<evidence type="ECO:0000313" key="5">
    <source>
        <dbReference type="EnsemblMetazoa" id="GBRI031740-PA"/>
    </source>
</evidence>
<feature type="binding site" evidence="1">
    <location>
        <position position="246"/>
    </location>
    <ligand>
        <name>Zn(2+)</name>
        <dbReference type="ChEBI" id="CHEBI:29105"/>
        <note>catalytic</note>
    </ligand>
</feature>
<organism evidence="5 6">
    <name type="scientific">Glossina brevipalpis</name>
    <dbReference type="NCBI Taxonomy" id="37001"/>
    <lineage>
        <taxon>Eukaryota</taxon>
        <taxon>Metazoa</taxon>
        <taxon>Ecdysozoa</taxon>
        <taxon>Arthropoda</taxon>
        <taxon>Hexapoda</taxon>
        <taxon>Insecta</taxon>
        <taxon>Pterygota</taxon>
        <taxon>Neoptera</taxon>
        <taxon>Endopterygota</taxon>
        <taxon>Diptera</taxon>
        <taxon>Brachycera</taxon>
        <taxon>Muscomorpha</taxon>
        <taxon>Hippoboscoidea</taxon>
        <taxon>Glossinidae</taxon>
        <taxon>Glossina</taxon>
    </lineage>
</organism>
<keyword evidence="6" id="KW-1185">Reference proteome</keyword>
<feature type="domain" description="Peptidase M12A" evidence="4">
    <location>
        <begin position="140"/>
        <end position="339"/>
    </location>
</feature>
<dbReference type="STRING" id="37001.A0A1A9WTV5"/>
<proteinExistence type="predicted"/>
<evidence type="ECO:0000256" key="2">
    <source>
        <dbReference type="RuleBase" id="RU361183"/>
    </source>
</evidence>
<evidence type="ECO:0000313" key="6">
    <source>
        <dbReference type="Proteomes" id="UP000091820"/>
    </source>
</evidence>
<dbReference type="SUPFAM" id="SSF55486">
    <property type="entry name" value="Metalloproteases ('zincins'), catalytic domain"/>
    <property type="match status" value="1"/>
</dbReference>